<comment type="caution">
    <text evidence="1">The sequence shown here is derived from an EMBL/GenBank/DDBJ whole genome shotgun (WGS) entry which is preliminary data.</text>
</comment>
<name>A0A6M0SU94_CLOBO</name>
<proteinExistence type="predicted"/>
<protein>
    <submittedName>
        <fullName evidence="1">Uncharacterized protein</fullName>
    </submittedName>
</protein>
<dbReference type="AlphaFoldDB" id="A0A6M0SU94"/>
<evidence type="ECO:0000313" key="1">
    <source>
        <dbReference type="EMBL" id="NFA43936.1"/>
    </source>
</evidence>
<organism evidence="1 2">
    <name type="scientific">Clostridium botulinum</name>
    <dbReference type="NCBI Taxonomy" id="1491"/>
    <lineage>
        <taxon>Bacteria</taxon>
        <taxon>Bacillati</taxon>
        <taxon>Bacillota</taxon>
        <taxon>Clostridia</taxon>
        <taxon>Eubacteriales</taxon>
        <taxon>Clostridiaceae</taxon>
        <taxon>Clostridium</taxon>
    </lineage>
</organism>
<dbReference type="EMBL" id="SGKU01000054">
    <property type="protein sequence ID" value="NFA43936.1"/>
    <property type="molecule type" value="Genomic_DNA"/>
</dbReference>
<evidence type="ECO:0000313" key="2">
    <source>
        <dbReference type="Proteomes" id="UP000472355"/>
    </source>
</evidence>
<dbReference type="Proteomes" id="UP000472355">
    <property type="component" value="Unassembled WGS sequence"/>
</dbReference>
<accession>A0A6M0SU94</accession>
<reference evidence="1 2" key="1">
    <citation type="submission" date="2019-02" db="EMBL/GenBank/DDBJ databases">
        <title>Genome sequencing of Clostridium botulinum clinical isolates.</title>
        <authorList>
            <person name="Brunt J."/>
            <person name="Van Vliet A.H.M."/>
            <person name="Stringer S.C."/>
            <person name="Grant K.A."/>
            <person name="Carter A.C."/>
            <person name="Peck M.W."/>
        </authorList>
    </citation>
    <scope>NUCLEOTIDE SEQUENCE [LARGE SCALE GENOMIC DNA]</scope>
    <source>
        <strain evidence="1 2">H113700579</strain>
    </source>
</reference>
<sequence length="60" mass="6898">MSKLDLKLSYKNACILKHALRDKIKAKETYPLGVDLKELEEEKRALKAVTDEINWGMGNH</sequence>
<gene>
    <name evidence="1" type="ORF">EXM65_15510</name>
</gene>